<dbReference type="AlphaFoldDB" id="A0A1L8EGG7"/>
<dbReference type="GO" id="GO:0005576">
    <property type="term" value="C:extracellular region"/>
    <property type="evidence" value="ECO:0007669"/>
    <property type="project" value="UniProtKB-SubCell"/>
</dbReference>
<evidence type="ECO:0000256" key="4">
    <source>
        <dbReference type="ARBA" id="ARBA00022670"/>
    </source>
</evidence>
<evidence type="ECO:0000256" key="10">
    <source>
        <dbReference type="SAM" id="SignalP"/>
    </source>
</evidence>
<dbReference type="InterPro" id="IPR033116">
    <property type="entry name" value="TRYPSIN_SER"/>
</dbReference>
<sequence length="287" mass="31710">MKNSFVVFMVLLGLTSSQAVRLIGNHSQITKGSQGRIVGGEVAEIGFAKYQISLQGMYGGHMCGGAIIGDYWVLTAAHCVDGYNPSFLRVITGTNIYFQPGAVHEVEEFWIHCNYDNPWYHNDIAILRLTEPIVFNDLTQPIPLPVTPLKDGDEVILTGWGDTVLWGDTPDNLHKLYTKFVTYEDCKEIYAGAEMLDVGHICTYTRVGEGSCHGDSGGPLISNGHLVGLVNWGMPCATGTPDAHASVYYYRDWIKKVMSENCRSCQCSGSNYPTAKKQNKPENVYKL</sequence>
<dbReference type="PRINTS" id="PR00722">
    <property type="entry name" value="CHYMOTRYPSIN"/>
</dbReference>
<feature type="signal peptide" evidence="10">
    <location>
        <begin position="1"/>
        <end position="19"/>
    </location>
</feature>
<dbReference type="CDD" id="cd00190">
    <property type="entry name" value="Tryp_SPc"/>
    <property type="match status" value="1"/>
</dbReference>
<feature type="chain" id="PRO_5012114892" evidence="10">
    <location>
        <begin position="20"/>
        <end position="287"/>
    </location>
</feature>
<accession>A0A1L8EGG7</accession>
<name>A0A1L8EGG7_HAEIR</name>
<keyword evidence="3" id="KW-0964">Secreted</keyword>
<dbReference type="GO" id="GO:0016485">
    <property type="term" value="P:protein processing"/>
    <property type="evidence" value="ECO:0007669"/>
    <property type="project" value="UniProtKB-ARBA"/>
</dbReference>
<evidence type="ECO:0000256" key="3">
    <source>
        <dbReference type="ARBA" id="ARBA00022525"/>
    </source>
</evidence>
<evidence type="ECO:0000256" key="8">
    <source>
        <dbReference type="ARBA" id="ARBA00023157"/>
    </source>
</evidence>
<reference evidence="12" key="1">
    <citation type="submission" date="2017-01" db="EMBL/GenBank/DDBJ databases">
        <title>An insight into the sialome and mialome of the horn fly, Haematobia irritans.</title>
        <authorList>
            <person name="Breijo M."/>
            <person name="Boiani M."/>
            <person name="Ures X."/>
            <person name="Rocha S."/>
            <person name="Sequeira M."/>
            <person name="Ribeiro J.M."/>
        </authorList>
    </citation>
    <scope>NUCLEOTIDE SEQUENCE</scope>
</reference>
<organism evidence="12">
    <name type="scientific">Haematobia irritans</name>
    <name type="common">Horn fly</name>
    <name type="synonym">Conops irritans</name>
    <dbReference type="NCBI Taxonomy" id="7368"/>
    <lineage>
        <taxon>Eukaryota</taxon>
        <taxon>Metazoa</taxon>
        <taxon>Ecdysozoa</taxon>
        <taxon>Arthropoda</taxon>
        <taxon>Hexapoda</taxon>
        <taxon>Insecta</taxon>
        <taxon>Pterygota</taxon>
        <taxon>Neoptera</taxon>
        <taxon>Endopterygota</taxon>
        <taxon>Diptera</taxon>
        <taxon>Brachycera</taxon>
        <taxon>Muscomorpha</taxon>
        <taxon>Muscoidea</taxon>
        <taxon>Muscidae</taxon>
        <taxon>Haematobia</taxon>
    </lineage>
</organism>
<dbReference type="InterPro" id="IPR043504">
    <property type="entry name" value="Peptidase_S1_PA_chymotrypsin"/>
</dbReference>
<dbReference type="PROSITE" id="PS50240">
    <property type="entry name" value="TRYPSIN_DOM"/>
    <property type="match status" value="1"/>
</dbReference>
<dbReference type="SUPFAM" id="SSF50494">
    <property type="entry name" value="Trypsin-like serine proteases"/>
    <property type="match status" value="1"/>
</dbReference>
<dbReference type="SMART" id="SM00020">
    <property type="entry name" value="Tryp_SPc"/>
    <property type="match status" value="1"/>
</dbReference>
<keyword evidence="6 9" id="KW-0720">Serine protease</keyword>
<dbReference type="EMBL" id="GFDG01001063">
    <property type="protein sequence ID" value="JAV17736.1"/>
    <property type="molecule type" value="Transcribed_RNA"/>
</dbReference>
<dbReference type="InterPro" id="IPR018114">
    <property type="entry name" value="TRYPSIN_HIS"/>
</dbReference>
<evidence type="ECO:0000313" key="12">
    <source>
        <dbReference type="EMBL" id="JAV17736.1"/>
    </source>
</evidence>
<evidence type="ECO:0000256" key="1">
    <source>
        <dbReference type="ARBA" id="ARBA00004613"/>
    </source>
</evidence>
<keyword evidence="7" id="KW-0865">Zymogen</keyword>
<proteinExistence type="inferred from homology"/>
<dbReference type="FunFam" id="2.40.10.10:FF:000047">
    <property type="entry name" value="Trypsin eta"/>
    <property type="match status" value="1"/>
</dbReference>
<keyword evidence="8" id="KW-1015">Disulfide bond</keyword>
<keyword evidence="10" id="KW-0732">Signal</keyword>
<dbReference type="InterPro" id="IPR009003">
    <property type="entry name" value="Peptidase_S1_PA"/>
</dbReference>
<feature type="domain" description="Peptidase S1" evidence="11">
    <location>
        <begin position="37"/>
        <end position="259"/>
    </location>
</feature>
<dbReference type="PROSITE" id="PS00134">
    <property type="entry name" value="TRYPSIN_HIS"/>
    <property type="match status" value="1"/>
</dbReference>
<dbReference type="Pfam" id="PF00089">
    <property type="entry name" value="Trypsin"/>
    <property type="match status" value="1"/>
</dbReference>
<dbReference type="InterPro" id="IPR050430">
    <property type="entry name" value="Peptidase_S1"/>
</dbReference>
<evidence type="ECO:0000256" key="9">
    <source>
        <dbReference type="RuleBase" id="RU363034"/>
    </source>
</evidence>
<evidence type="ECO:0000256" key="6">
    <source>
        <dbReference type="ARBA" id="ARBA00022825"/>
    </source>
</evidence>
<evidence type="ECO:0000256" key="5">
    <source>
        <dbReference type="ARBA" id="ARBA00022801"/>
    </source>
</evidence>
<dbReference type="PANTHER" id="PTHR24276:SF98">
    <property type="entry name" value="FI18310P1-RELATED"/>
    <property type="match status" value="1"/>
</dbReference>
<dbReference type="InterPro" id="IPR001254">
    <property type="entry name" value="Trypsin_dom"/>
</dbReference>
<comment type="subcellular location">
    <subcellularLocation>
        <location evidence="1">Secreted</location>
    </subcellularLocation>
</comment>
<dbReference type="PROSITE" id="PS00135">
    <property type="entry name" value="TRYPSIN_SER"/>
    <property type="match status" value="1"/>
</dbReference>
<keyword evidence="4 9" id="KW-0645">Protease</keyword>
<protein>
    <submittedName>
        <fullName evidence="12">Putative chymotrypsin-1-like protein</fullName>
    </submittedName>
</protein>
<evidence type="ECO:0000256" key="2">
    <source>
        <dbReference type="ARBA" id="ARBA00007664"/>
    </source>
</evidence>
<dbReference type="Gene3D" id="2.40.10.10">
    <property type="entry name" value="Trypsin-like serine proteases"/>
    <property type="match status" value="2"/>
</dbReference>
<dbReference type="InterPro" id="IPR001314">
    <property type="entry name" value="Peptidase_S1A"/>
</dbReference>
<comment type="similarity">
    <text evidence="2">Belongs to the peptidase S1 family.</text>
</comment>
<dbReference type="GO" id="GO:0004252">
    <property type="term" value="F:serine-type endopeptidase activity"/>
    <property type="evidence" value="ECO:0007669"/>
    <property type="project" value="InterPro"/>
</dbReference>
<evidence type="ECO:0000259" key="11">
    <source>
        <dbReference type="PROSITE" id="PS50240"/>
    </source>
</evidence>
<dbReference type="PANTHER" id="PTHR24276">
    <property type="entry name" value="POLYSERASE-RELATED"/>
    <property type="match status" value="1"/>
</dbReference>
<evidence type="ECO:0000256" key="7">
    <source>
        <dbReference type="ARBA" id="ARBA00023145"/>
    </source>
</evidence>
<keyword evidence="5 9" id="KW-0378">Hydrolase</keyword>